<feature type="region of interest" description="Disordered" evidence="1">
    <location>
        <begin position="1"/>
        <end position="57"/>
    </location>
</feature>
<comment type="caution">
    <text evidence="3">The sequence shown here is derived from an EMBL/GenBank/DDBJ whole genome shotgun (WGS) entry which is preliminary data.</text>
</comment>
<reference evidence="3 4" key="1">
    <citation type="submission" date="2015-02" db="EMBL/GenBank/DDBJ databases">
        <title>Improved understanding of the partial-nitritation anammox process through 23 genomes representing the majority of the microbial community.</title>
        <authorList>
            <person name="Speth D.R."/>
            <person name="In T Zandt M."/>
            <person name="Guerrero Cruz S."/>
            <person name="Jetten M.S."/>
            <person name="Dutilh B.E."/>
        </authorList>
    </citation>
    <scope>NUCLEOTIDE SEQUENCE [LARGE SCALE GENOMIC DNA]</scope>
    <source>
        <strain evidence="3">OLB21</strain>
    </source>
</reference>
<feature type="region of interest" description="Disordered" evidence="1">
    <location>
        <begin position="208"/>
        <end position="230"/>
    </location>
</feature>
<protein>
    <submittedName>
        <fullName evidence="3">Uncharacterized protein</fullName>
    </submittedName>
</protein>
<dbReference type="Proteomes" id="UP000070449">
    <property type="component" value="Unassembled WGS sequence"/>
</dbReference>
<name>A0A136KJ44_9BACT</name>
<keyword evidence="2" id="KW-0472">Membrane</keyword>
<organism evidence="3 4">
    <name type="scientific">candidate division WS6 bacterium OLB21</name>
    <dbReference type="NCBI Taxonomy" id="1617427"/>
    <lineage>
        <taxon>Bacteria</taxon>
        <taxon>Candidatus Dojkabacteria</taxon>
    </lineage>
</organism>
<sequence>MATTNDNQFNPMSPQNPATPLTGQPSNTVVPTTPAPAQSPVDQSMPNSNPPLITDTPVKAVIEDEPVAPVSSGVIETPGPDFDQPMQAGVNTPAVSLPVDVSAAVPVTPEPVVNELPTNDMQMPSSLTGSSVEELALSVEPAIPADTSTAMPVETKIEPVLPIEPAMSADTAAMPMDTAMPTNTVMTAESSMPTESVQSASVFTTATTPVDPIQTPPATPAVSDTSSQPDSPILSQDFDFLTQETPAVSPVVPTTEMPQASVMQQEQEMQQPPAMEQPVTTFEAPTLGSEALLAREGLPQVESPMGNMPEAPQMVQEMASPVENKNLNIVDSLPPIPDPAPVPTPSGNKNLVLIIGLVLVVGIILFLAGVLLASGGSLPF</sequence>
<accession>A0A136KJ44</accession>
<evidence type="ECO:0000313" key="3">
    <source>
        <dbReference type="EMBL" id="KXK09466.1"/>
    </source>
</evidence>
<keyword evidence="2" id="KW-1133">Transmembrane helix</keyword>
<feature type="transmembrane region" description="Helical" evidence="2">
    <location>
        <begin position="351"/>
        <end position="373"/>
    </location>
</feature>
<gene>
    <name evidence="3" type="ORF">UZ20_WS6002000515</name>
</gene>
<proteinExistence type="predicted"/>
<evidence type="ECO:0000256" key="1">
    <source>
        <dbReference type="SAM" id="MobiDB-lite"/>
    </source>
</evidence>
<dbReference type="STRING" id="1617427.UZ20_WS6002000515"/>
<dbReference type="AlphaFoldDB" id="A0A136KJ44"/>
<feature type="compositionally biased region" description="Polar residues" evidence="1">
    <location>
        <begin position="1"/>
        <end position="31"/>
    </location>
</feature>
<evidence type="ECO:0000256" key="2">
    <source>
        <dbReference type="SAM" id="Phobius"/>
    </source>
</evidence>
<feature type="compositionally biased region" description="Polar residues" evidence="1">
    <location>
        <begin position="40"/>
        <end position="51"/>
    </location>
</feature>
<evidence type="ECO:0000313" key="4">
    <source>
        <dbReference type="Proteomes" id="UP000070449"/>
    </source>
</evidence>
<dbReference type="EMBL" id="JYPD01000017">
    <property type="protein sequence ID" value="KXK09466.1"/>
    <property type="molecule type" value="Genomic_DNA"/>
</dbReference>
<keyword evidence="2" id="KW-0812">Transmembrane</keyword>